<comment type="caution">
    <text evidence="5">The sequence shown here is derived from an EMBL/GenBank/DDBJ whole genome shotgun (WGS) entry which is preliminary data.</text>
</comment>
<reference evidence="5" key="1">
    <citation type="journal article" date="2023" name="Mol. Phylogenet. Evol.">
        <title>Genome-scale phylogeny and comparative genomics of the fungal order Sordariales.</title>
        <authorList>
            <person name="Hensen N."/>
            <person name="Bonometti L."/>
            <person name="Westerberg I."/>
            <person name="Brannstrom I.O."/>
            <person name="Guillou S."/>
            <person name="Cros-Aarteil S."/>
            <person name="Calhoun S."/>
            <person name="Haridas S."/>
            <person name="Kuo A."/>
            <person name="Mondo S."/>
            <person name="Pangilinan J."/>
            <person name="Riley R."/>
            <person name="LaButti K."/>
            <person name="Andreopoulos B."/>
            <person name="Lipzen A."/>
            <person name="Chen C."/>
            <person name="Yan M."/>
            <person name="Daum C."/>
            <person name="Ng V."/>
            <person name="Clum A."/>
            <person name="Steindorff A."/>
            <person name="Ohm R.A."/>
            <person name="Martin F."/>
            <person name="Silar P."/>
            <person name="Natvig D.O."/>
            <person name="Lalanne C."/>
            <person name="Gautier V."/>
            <person name="Ament-Velasquez S.L."/>
            <person name="Kruys A."/>
            <person name="Hutchinson M.I."/>
            <person name="Powell A.J."/>
            <person name="Barry K."/>
            <person name="Miller A.N."/>
            <person name="Grigoriev I.V."/>
            <person name="Debuchy R."/>
            <person name="Gladieux P."/>
            <person name="Hiltunen Thoren M."/>
            <person name="Johannesson H."/>
        </authorList>
    </citation>
    <scope>NUCLEOTIDE SEQUENCE</scope>
    <source>
        <strain evidence="5">PSN309</strain>
    </source>
</reference>
<dbReference type="Pfam" id="PF01822">
    <property type="entry name" value="WSC"/>
    <property type="match status" value="1"/>
</dbReference>
<name>A0AAN6WUZ2_9PEZI</name>
<dbReference type="SMART" id="SM00321">
    <property type="entry name" value="WSC"/>
    <property type="match status" value="1"/>
</dbReference>
<evidence type="ECO:0000256" key="3">
    <source>
        <dbReference type="SAM" id="SignalP"/>
    </source>
</evidence>
<keyword evidence="2" id="KW-1133">Transmembrane helix</keyword>
<protein>
    <submittedName>
        <fullName evidence="5">Xylosyltransferase oxt</fullName>
    </submittedName>
</protein>
<feature type="compositionally biased region" description="Polar residues" evidence="1">
    <location>
        <begin position="165"/>
        <end position="176"/>
    </location>
</feature>
<organism evidence="5 6">
    <name type="scientific">Podospora australis</name>
    <dbReference type="NCBI Taxonomy" id="1536484"/>
    <lineage>
        <taxon>Eukaryota</taxon>
        <taxon>Fungi</taxon>
        <taxon>Dikarya</taxon>
        <taxon>Ascomycota</taxon>
        <taxon>Pezizomycotina</taxon>
        <taxon>Sordariomycetes</taxon>
        <taxon>Sordariomycetidae</taxon>
        <taxon>Sordariales</taxon>
        <taxon>Podosporaceae</taxon>
        <taxon>Podospora</taxon>
    </lineage>
</organism>
<dbReference type="EMBL" id="MU864412">
    <property type="protein sequence ID" value="KAK4186932.1"/>
    <property type="molecule type" value="Genomic_DNA"/>
</dbReference>
<keyword evidence="3" id="KW-0732">Signal</keyword>
<keyword evidence="2" id="KW-0472">Membrane</keyword>
<accession>A0AAN6WUZ2</accession>
<evidence type="ECO:0000313" key="5">
    <source>
        <dbReference type="EMBL" id="KAK4186932.1"/>
    </source>
</evidence>
<dbReference type="CDD" id="cd12087">
    <property type="entry name" value="TM_EGFR-like"/>
    <property type="match status" value="1"/>
</dbReference>
<feature type="domain" description="WSC" evidence="4">
    <location>
        <begin position="47"/>
        <end position="138"/>
    </location>
</feature>
<dbReference type="PROSITE" id="PS51212">
    <property type="entry name" value="WSC"/>
    <property type="match status" value="1"/>
</dbReference>
<evidence type="ECO:0000256" key="1">
    <source>
        <dbReference type="SAM" id="MobiDB-lite"/>
    </source>
</evidence>
<feature type="compositionally biased region" description="Low complexity" evidence="1">
    <location>
        <begin position="149"/>
        <end position="164"/>
    </location>
</feature>
<feature type="region of interest" description="Disordered" evidence="1">
    <location>
        <begin position="148"/>
        <end position="176"/>
    </location>
</feature>
<feature type="chain" id="PRO_5042948587" evidence="3">
    <location>
        <begin position="18"/>
        <end position="292"/>
    </location>
</feature>
<evidence type="ECO:0000259" key="4">
    <source>
        <dbReference type="PROSITE" id="PS51212"/>
    </source>
</evidence>
<sequence>MKSIAYILAALLAVVDAAPDNAMMYARIGRRQAKGVQVPKEMPRLNAPTSQGCFKSAGDMKMINGSVGYNSIGECATNICKAAGYAVGASTMGAVCYCGNKYPPKSDLVDDKECNAYCTGWDWDACGGETTFSVYNTGKTLAVPFLNEPAKSSSGSSTDKASPTKSSGPAQTTVQVQGETITVAADVEEQPKSGKNTAGIVAGTVVGIVVLAAALGGGYLFMRRKRNKEIEEEHRRNAAVNAFIGKPPGSSGGMSMTDSRMDPVLAHRRMSDGSIADNQDYSRRILRVSIFP</sequence>
<dbReference type="InterPro" id="IPR002889">
    <property type="entry name" value="WSC_carb-bd"/>
</dbReference>
<feature type="signal peptide" evidence="3">
    <location>
        <begin position="1"/>
        <end position="17"/>
    </location>
</feature>
<proteinExistence type="predicted"/>
<dbReference type="Proteomes" id="UP001302126">
    <property type="component" value="Unassembled WGS sequence"/>
</dbReference>
<dbReference type="AlphaFoldDB" id="A0AAN6WUZ2"/>
<reference evidence="5" key="2">
    <citation type="submission" date="2023-05" db="EMBL/GenBank/DDBJ databases">
        <authorList>
            <consortium name="Lawrence Berkeley National Laboratory"/>
            <person name="Steindorff A."/>
            <person name="Hensen N."/>
            <person name="Bonometti L."/>
            <person name="Westerberg I."/>
            <person name="Brannstrom I.O."/>
            <person name="Guillou S."/>
            <person name="Cros-Aarteil S."/>
            <person name="Calhoun S."/>
            <person name="Haridas S."/>
            <person name="Kuo A."/>
            <person name="Mondo S."/>
            <person name="Pangilinan J."/>
            <person name="Riley R."/>
            <person name="Labutti K."/>
            <person name="Andreopoulos B."/>
            <person name="Lipzen A."/>
            <person name="Chen C."/>
            <person name="Yanf M."/>
            <person name="Daum C."/>
            <person name="Ng V."/>
            <person name="Clum A."/>
            <person name="Ohm R."/>
            <person name="Martin F."/>
            <person name="Silar P."/>
            <person name="Natvig D."/>
            <person name="Lalanne C."/>
            <person name="Gautier V."/>
            <person name="Ament-Velasquez S.L."/>
            <person name="Kruys A."/>
            <person name="Hutchinson M.I."/>
            <person name="Powell A.J."/>
            <person name="Barry K."/>
            <person name="Miller A.N."/>
            <person name="Grigoriev I.V."/>
            <person name="Debuchy R."/>
            <person name="Gladieux P."/>
            <person name="Thoren M.H."/>
            <person name="Johannesson H."/>
        </authorList>
    </citation>
    <scope>NUCLEOTIDE SEQUENCE</scope>
    <source>
        <strain evidence="5">PSN309</strain>
    </source>
</reference>
<evidence type="ECO:0000256" key="2">
    <source>
        <dbReference type="SAM" id="Phobius"/>
    </source>
</evidence>
<evidence type="ECO:0000313" key="6">
    <source>
        <dbReference type="Proteomes" id="UP001302126"/>
    </source>
</evidence>
<keyword evidence="6" id="KW-1185">Reference proteome</keyword>
<feature type="transmembrane region" description="Helical" evidence="2">
    <location>
        <begin position="200"/>
        <end position="221"/>
    </location>
</feature>
<keyword evidence="2" id="KW-0812">Transmembrane</keyword>
<gene>
    <name evidence="5" type="ORF">QBC35DRAFT_553151</name>
</gene>